<dbReference type="OrthoDB" id="3870696at2"/>
<sequence>MVGTELAELAASGATALVGAVATDLWGQVRDRVGRLLTRGRESRVEAARIELAYAEVLDAEENDQPEVRESVRQDWEQRLLTVLREDPAAVAELRALLDEIAPQGDGQRVEVTTIHNEISGDVHGIALQIGRVETSNVTMRQPGDQTS</sequence>
<protein>
    <submittedName>
        <fullName evidence="1">Uncharacterized protein</fullName>
    </submittedName>
</protein>
<dbReference type="AlphaFoldDB" id="A0A0D0NDH6"/>
<gene>
    <name evidence="1" type="ORF">TR51_00675</name>
</gene>
<accession>A0A0D0NDH6</accession>
<keyword evidence="2" id="KW-1185">Reference proteome</keyword>
<evidence type="ECO:0000313" key="1">
    <source>
        <dbReference type="EMBL" id="KIQ66230.1"/>
    </source>
</evidence>
<comment type="caution">
    <text evidence="1">The sequence shown here is derived from an EMBL/GenBank/DDBJ whole genome shotgun (WGS) entry which is preliminary data.</text>
</comment>
<dbReference type="EMBL" id="JXZB01000001">
    <property type="protein sequence ID" value="KIQ66230.1"/>
    <property type="molecule type" value="Genomic_DNA"/>
</dbReference>
<evidence type="ECO:0000313" key="2">
    <source>
        <dbReference type="Proteomes" id="UP000032066"/>
    </source>
</evidence>
<dbReference type="RefSeq" id="WP_043907277.1">
    <property type="nucleotide sequence ID" value="NZ_JXZB01000001.1"/>
</dbReference>
<name>A0A0D0NDH6_KITGR</name>
<dbReference type="Proteomes" id="UP000032066">
    <property type="component" value="Unassembled WGS sequence"/>
</dbReference>
<dbReference type="PATRIC" id="fig|2064.6.peg.154"/>
<proteinExistence type="predicted"/>
<organism evidence="1 2">
    <name type="scientific">Kitasatospora griseola</name>
    <name type="common">Streptomyces griseolosporeus</name>
    <dbReference type="NCBI Taxonomy" id="2064"/>
    <lineage>
        <taxon>Bacteria</taxon>
        <taxon>Bacillati</taxon>
        <taxon>Actinomycetota</taxon>
        <taxon>Actinomycetes</taxon>
        <taxon>Kitasatosporales</taxon>
        <taxon>Streptomycetaceae</taxon>
        <taxon>Kitasatospora</taxon>
    </lineage>
</organism>
<reference evidence="1 2" key="1">
    <citation type="submission" date="2015-02" db="EMBL/GenBank/DDBJ databases">
        <title>Draft genome sequence of Kitasatospora griseola MF730-N6, a bafilomycin, terpentecin and satosporin producer.</title>
        <authorList>
            <person name="Arens J.C."/>
            <person name="Haltli B."/>
            <person name="Kerr R.G."/>
        </authorList>
    </citation>
    <scope>NUCLEOTIDE SEQUENCE [LARGE SCALE GENOMIC DNA]</scope>
    <source>
        <strain evidence="1 2">MF730-N6</strain>
    </source>
</reference>